<dbReference type="Pfam" id="PF01512">
    <property type="entry name" value="Complex1_51K"/>
    <property type="match status" value="1"/>
</dbReference>
<dbReference type="InterPro" id="IPR011538">
    <property type="entry name" value="Nuo51_FMN-bd"/>
</dbReference>
<dbReference type="OrthoDB" id="9761899at2"/>
<dbReference type="KEGG" id="lrs:PX52LOC_03928"/>
<keyword evidence="5" id="KW-0411">Iron-sulfur</keyword>
<evidence type="ECO:0000256" key="1">
    <source>
        <dbReference type="ARBA" id="ARBA00007523"/>
    </source>
</evidence>
<dbReference type="InterPro" id="IPR001949">
    <property type="entry name" value="NADH-UbQ_OxRdtase_51kDa_CS"/>
</dbReference>
<keyword evidence="8" id="KW-1185">Reference proteome</keyword>
<dbReference type="SUPFAM" id="SSF52833">
    <property type="entry name" value="Thioredoxin-like"/>
    <property type="match status" value="1"/>
</dbReference>
<gene>
    <name evidence="7" type="ORF">PX52LOC_03928</name>
</gene>
<dbReference type="SUPFAM" id="SSF142984">
    <property type="entry name" value="Nqo1 middle domain-like"/>
    <property type="match status" value="1"/>
</dbReference>
<dbReference type="Pfam" id="PF10589">
    <property type="entry name" value="NADH_4Fe-4S"/>
    <property type="match status" value="1"/>
</dbReference>
<dbReference type="InterPro" id="IPR037207">
    <property type="entry name" value="Nuop51_4Fe4S-bd_sf"/>
</dbReference>
<proteinExistence type="inferred from homology"/>
<dbReference type="SMART" id="SM00928">
    <property type="entry name" value="NADH_4Fe-4S"/>
    <property type="match status" value="1"/>
</dbReference>
<keyword evidence="3" id="KW-0479">Metal-binding</keyword>
<dbReference type="PANTHER" id="PTHR43578:SF3">
    <property type="entry name" value="NADH-QUINONE OXIDOREDUCTASE SUBUNIT F"/>
    <property type="match status" value="1"/>
</dbReference>
<dbReference type="Gene3D" id="3.40.50.11540">
    <property type="entry name" value="NADH-ubiquinone oxidoreductase 51kDa subunit"/>
    <property type="match status" value="1"/>
</dbReference>
<protein>
    <submittedName>
        <fullName evidence="7">NADH dehydrogenase (Quinone)</fullName>
    </submittedName>
</protein>
<evidence type="ECO:0000256" key="2">
    <source>
        <dbReference type="ARBA" id="ARBA00022485"/>
    </source>
</evidence>
<dbReference type="Gene3D" id="3.10.20.600">
    <property type="match status" value="1"/>
</dbReference>
<dbReference type="EMBL" id="CP042425">
    <property type="protein sequence ID" value="QEL16952.1"/>
    <property type="molecule type" value="Genomic_DNA"/>
</dbReference>
<evidence type="ECO:0000313" key="8">
    <source>
        <dbReference type="Proteomes" id="UP000324974"/>
    </source>
</evidence>
<dbReference type="Gene3D" id="1.10.10.1590">
    <property type="entry name" value="NADH-quinone oxidoreductase subunit E"/>
    <property type="match status" value="1"/>
</dbReference>
<dbReference type="GO" id="GO:0051539">
    <property type="term" value="F:4 iron, 4 sulfur cluster binding"/>
    <property type="evidence" value="ECO:0007669"/>
    <property type="project" value="UniProtKB-KW"/>
</dbReference>
<dbReference type="InterPro" id="IPR036249">
    <property type="entry name" value="Thioredoxin-like_sf"/>
</dbReference>
<sequence>MLLVQRLREIQDHHGYLPDDSLRQLSKDTDIPLPKIQEVISFFAHFRPEWDKPKKVEVHVCRDMACHLKGAPKVMQELKKIERENHDSVHVDGVSCLGRCDRAPCLYISRHPDPNVDHKHESHTLDPAEQEAIAKEHKNPYAEGDRRGVFHEWVYAGRKPEDYAKILKTALAGEEVPIPDWDFTYKFHTNEWQIDPYPTADERYGAVRGIVKDLPNPAPFVAARPPKDVPEKEKRKWEEKFYADRNPWLQKLKESELLGMGGAGMQAYAKWNAVWREERDEKYIVCNGDESEPGTFKDRELLLRTPHLVIEGVIIAGLMTNATRGFIFIRHEYTEQIKAVRAAIEVAKEMGACGTKIFGSNRNFNVEVFVSPGGYICGEQTALIEAMEDHRAQPRNRPPELMTNGLRDRPTVVNNVETLAWTPRIMMSGGQWYQNAADGDFVGRRLISISGDLAKPGIFEVKVSDTLQKVIQYAGDCTGTLKAVCTSGPSGGILPILVTIASQFTSRLSAAIAGIDDPDGQQLLIKMVRYGLRDPENPRMAMDLPNDVAACLEKLIEIEKGGKRLLFDIRKLPLDLNQFKALGKLLGVGMGKDADMMIGSSMGKSAGMMLGAGIVVYSREGAPSMLDHALNHTEFYRNESCGKCVPCRLGSQKLVEIGVDLLKRTAEGTLSKQNKPGPNGKEQPGLLQQASLISDMSLAMVMTSICSLGQVAPNPLMTVLQYFQHELKPVD</sequence>
<dbReference type="CDD" id="cd02980">
    <property type="entry name" value="TRX_Fd_family"/>
    <property type="match status" value="1"/>
</dbReference>
<comment type="similarity">
    <text evidence="1">Belongs to the complex I 51 kDa subunit family.</text>
</comment>
<dbReference type="GO" id="GO:0008137">
    <property type="term" value="F:NADH dehydrogenase (ubiquinone) activity"/>
    <property type="evidence" value="ECO:0007669"/>
    <property type="project" value="InterPro"/>
</dbReference>
<dbReference type="Proteomes" id="UP000324974">
    <property type="component" value="Chromosome"/>
</dbReference>
<dbReference type="GO" id="GO:0046872">
    <property type="term" value="F:metal ion binding"/>
    <property type="evidence" value="ECO:0007669"/>
    <property type="project" value="UniProtKB-KW"/>
</dbReference>
<dbReference type="AlphaFoldDB" id="A0A5C1AGT2"/>
<feature type="domain" description="NADH-ubiquinone oxidoreductase 51kDa subunit iron-sulphur binding" evidence="6">
    <location>
        <begin position="626"/>
        <end position="670"/>
    </location>
</feature>
<dbReference type="Gene3D" id="3.40.30.10">
    <property type="entry name" value="Glutaredoxin"/>
    <property type="match status" value="1"/>
</dbReference>
<dbReference type="RefSeq" id="WP_149111617.1">
    <property type="nucleotide sequence ID" value="NZ_CP042425.1"/>
</dbReference>
<reference evidence="8" key="1">
    <citation type="submission" date="2019-08" db="EMBL/GenBank/DDBJ databases">
        <title>Limnoglobus roseus gen. nov., sp. nov., a novel freshwater planctomycete with a giant genome from the family Gemmataceae.</title>
        <authorList>
            <person name="Kulichevskaya I.S."/>
            <person name="Naumoff D.G."/>
            <person name="Miroshnikov K."/>
            <person name="Ivanova A."/>
            <person name="Philippov D.A."/>
            <person name="Hakobyan A."/>
            <person name="Rijpstra I.C."/>
            <person name="Sinninghe Damste J.S."/>
            <person name="Liesack W."/>
            <person name="Dedysh S.N."/>
        </authorList>
    </citation>
    <scope>NUCLEOTIDE SEQUENCE [LARGE SCALE GENOMIC DNA]</scope>
    <source>
        <strain evidence="8">PX52</strain>
    </source>
</reference>
<dbReference type="Gene3D" id="1.20.1440.230">
    <property type="entry name" value="NADH-ubiquinone oxidoreductase 51kDa subunit, iron-sulphur binding domain"/>
    <property type="match status" value="1"/>
</dbReference>
<dbReference type="Pfam" id="PF01257">
    <property type="entry name" value="2Fe-2S_thioredx"/>
    <property type="match status" value="1"/>
</dbReference>
<evidence type="ECO:0000259" key="6">
    <source>
        <dbReference type="SMART" id="SM00928"/>
    </source>
</evidence>
<dbReference type="GO" id="GO:0010181">
    <property type="term" value="F:FMN binding"/>
    <property type="evidence" value="ECO:0007669"/>
    <property type="project" value="InterPro"/>
</dbReference>
<dbReference type="PANTHER" id="PTHR43578">
    <property type="entry name" value="NADH-QUINONE OXIDOREDUCTASE SUBUNIT F"/>
    <property type="match status" value="1"/>
</dbReference>
<evidence type="ECO:0000256" key="5">
    <source>
        <dbReference type="ARBA" id="ARBA00023014"/>
    </source>
</evidence>
<evidence type="ECO:0000256" key="4">
    <source>
        <dbReference type="ARBA" id="ARBA00023004"/>
    </source>
</evidence>
<dbReference type="PROSITE" id="PS00645">
    <property type="entry name" value="COMPLEX1_51K_2"/>
    <property type="match status" value="1"/>
</dbReference>
<name>A0A5C1AGT2_9BACT</name>
<accession>A0A5C1AGT2</accession>
<dbReference type="SUPFAM" id="SSF140490">
    <property type="entry name" value="Nqo1C-terminal domain-like"/>
    <property type="match status" value="1"/>
</dbReference>
<keyword evidence="4" id="KW-0408">Iron</keyword>
<dbReference type="InterPro" id="IPR019575">
    <property type="entry name" value="Nuop51_4Fe4S-bd"/>
</dbReference>
<keyword evidence="2" id="KW-0004">4Fe-4S</keyword>
<dbReference type="InterPro" id="IPR041921">
    <property type="entry name" value="NuoE_N"/>
</dbReference>
<dbReference type="InterPro" id="IPR037225">
    <property type="entry name" value="Nuo51_FMN-bd_sf"/>
</dbReference>
<evidence type="ECO:0000313" key="7">
    <source>
        <dbReference type="EMBL" id="QEL16952.1"/>
    </source>
</evidence>
<organism evidence="7 8">
    <name type="scientific">Limnoglobus roseus</name>
    <dbReference type="NCBI Taxonomy" id="2598579"/>
    <lineage>
        <taxon>Bacteria</taxon>
        <taxon>Pseudomonadati</taxon>
        <taxon>Planctomycetota</taxon>
        <taxon>Planctomycetia</taxon>
        <taxon>Gemmatales</taxon>
        <taxon>Gemmataceae</taxon>
        <taxon>Limnoglobus</taxon>
    </lineage>
</organism>
<evidence type="ECO:0000256" key="3">
    <source>
        <dbReference type="ARBA" id="ARBA00022723"/>
    </source>
</evidence>
<dbReference type="SUPFAM" id="SSF142019">
    <property type="entry name" value="Nqo1 FMN-binding domain-like"/>
    <property type="match status" value="1"/>
</dbReference>